<dbReference type="SUPFAM" id="SSF53335">
    <property type="entry name" value="S-adenosyl-L-methionine-dependent methyltransferases"/>
    <property type="match status" value="1"/>
</dbReference>
<keyword evidence="5" id="KW-1185">Reference proteome</keyword>
<evidence type="ECO:0000313" key="4">
    <source>
        <dbReference type="EMBL" id="APR05829.1"/>
    </source>
</evidence>
<dbReference type="Proteomes" id="UP000185739">
    <property type="component" value="Chromosome"/>
</dbReference>
<organism evidence="4 5">
    <name type="scientific">Thauera chlorobenzoica</name>
    <dbReference type="NCBI Taxonomy" id="96773"/>
    <lineage>
        <taxon>Bacteria</taxon>
        <taxon>Pseudomonadati</taxon>
        <taxon>Pseudomonadota</taxon>
        <taxon>Betaproteobacteria</taxon>
        <taxon>Rhodocyclales</taxon>
        <taxon>Zoogloeaceae</taxon>
        <taxon>Thauera</taxon>
    </lineage>
</organism>
<sequence length="286" mass="32135">MLPLFDLPSPFPDEPGLIRLLEPADSDPAGLAVRLLEGSYGKPFVLENGGLRALHFGLGFVQSVIRIADPAMLELGYAQRMMAFLLFNPRPRRLMMLGLGGGSLATFCHRYLPGARMIVLEIDEQVIALRELFGVPPDDERLQVIHCDGARYLEDTDERCDVLLVDAFGADGVSSAFLEADFYEHARRRLTGKGVLVMNIAGDKRDYAAHVARLLDVFDERVIAMSVREDGNYILFAFRDSAFEPRWKWMRTIALGLQGRFNLDFPGFAQHLERGQVLRLAQRLAR</sequence>
<evidence type="ECO:0000313" key="5">
    <source>
        <dbReference type="Proteomes" id="UP000185739"/>
    </source>
</evidence>
<name>A0A1H5Z4L2_9RHOO</name>
<dbReference type="STRING" id="96773.Tchl_3014"/>
<accession>A0A1H5Z4L2</accession>
<protein>
    <submittedName>
        <fullName evidence="4">Polyamine aminopropyltransferase</fullName>
    </submittedName>
</protein>
<dbReference type="RefSeq" id="WP_075149131.1">
    <property type="nucleotide sequence ID" value="NZ_CP018839.1"/>
</dbReference>
<keyword evidence="2 4" id="KW-0808">Transferase</keyword>
<dbReference type="InterPro" id="IPR030374">
    <property type="entry name" value="PABS"/>
</dbReference>
<comment type="similarity">
    <text evidence="1">Belongs to the spermidine/spermine synthase family.</text>
</comment>
<dbReference type="InterPro" id="IPR029063">
    <property type="entry name" value="SAM-dependent_MTases_sf"/>
</dbReference>
<dbReference type="GO" id="GO:0016740">
    <property type="term" value="F:transferase activity"/>
    <property type="evidence" value="ECO:0007669"/>
    <property type="project" value="UniProtKB-UniRule"/>
</dbReference>
<dbReference type="PANTHER" id="PTHR43317">
    <property type="entry name" value="THERMOSPERMINE SYNTHASE ACAULIS5"/>
    <property type="match status" value="1"/>
</dbReference>
<dbReference type="Pfam" id="PF01564">
    <property type="entry name" value="Spermine_synth"/>
    <property type="match status" value="1"/>
</dbReference>
<dbReference type="PROSITE" id="PS51006">
    <property type="entry name" value="PABS_2"/>
    <property type="match status" value="1"/>
</dbReference>
<evidence type="ECO:0000256" key="2">
    <source>
        <dbReference type="ARBA" id="ARBA00022679"/>
    </source>
</evidence>
<proteinExistence type="inferred from homology"/>
<keyword evidence="3" id="KW-0620">Polyamine biosynthesis</keyword>
<dbReference type="EMBL" id="CP018839">
    <property type="protein sequence ID" value="APR05829.1"/>
    <property type="molecule type" value="Genomic_DNA"/>
</dbReference>
<evidence type="ECO:0000256" key="3">
    <source>
        <dbReference type="ARBA" id="ARBA00023115"/>
    </source>
</evidence>
<dbReference type="AlphaFoldDB" id="A0A1H5Z4L2"/>
<dbReference type="KEGG" id="tcl:Tchl_3014"/>
<dbReference type="CDD" id="cd02440">
    <property type="entry name" value="AdoMet_MTases"/>
    <property type="match status" value="1"/>
</dbReference>
<gene>
    <name evidence="4" type="ORF">Tchl_3014</name>
</gene>
<dbReference type="OrthoDB" id="117774at2"/>
<reference evidence="4 5" key="1">
    <citation type="submission" date="2016-12" db="EMBL/GenBank/DDBJ databases">
        <title>Complete genome sequence of Thauera chlorobenzoica, a Betaproteobacterium degrading haloaromatics anaerobically to CO2 and halides.</title>
        <authorList>
            <person name="Goris T."/>
            <person name="Mergelsberg M."/>
            <person name="Boll M."/>
        </authorList>
    </citation>
    <scope>NUCLEOTIDE SEQUENCE [LARGE SCALE GENOMIC DNA]</scope>
    <source>
        <strain evidence="4 5">3CB1</strain>
    </source>
</reference>
<dbReference type="GO" id="GO:0006596">
    <property type="term" value="P:polyamine biosynthetic process"/>
    <property type="evidence" value="ECO:0007669"/>
    <property type="project" value="UniProtKB-UniRule"/>
</dbReference>
<dbReference type="PANTHER" id="PTHR43317:SF1">
    <property type="entry name" value="THERMOSPERMINE SYNTHASE ACAULIS5"/>
    <property type="match status" value="1"/>
</dbReference>
<dbReference type="Gene3D" id="3.40.50.150">
    <property type="entry name" value="Vaccinia Virus protein VP39"/>
    <property type="match status" value="1"/>
</dbReference>
<evidence type="ECO:0000256" key="1">
    <source>
        <dbReference type="ARBA" id="ARBA00007867"/>
    </source>
</evidence>
<dbReference type="NCBIfam" id="NF037959">
    <property type="entry name" value="MFS_SpdSyn"/>
    <property type="match status" value="1"/>
</dbReference>